<comment type="similarity">
    <text evidence="1">Belongs to the short-chain dehydrogenases/reductases (SDR) family.</text>
</comment>
<dbReference type="EMBL" id="JBEVCJ010000009">
    <property type="protein sequence ID" value="MET1255397.1"/>
    <property type="molecule type" value="Genomic_DNA"/>
</dbReference>
<dbReference type="InterPro" id="IPR002347">
    <property type="entry name" value="SDR_fam"/>
</dbReference>
<dbReference type="Gene3D" id="3.40.50.720">
    <property type="entry name" value="NAD(P)-binding Rossmann-like Domain"/>
    <property type="match status" value="1"/>
</dbReference>
<accession>A0ABV2BUZ4</accession>
<dbReference type="PANTHER" id="PTHR42760:SF40">
    <property type="entry name" value="3-OXOACYL-[ACYL-CARRIER-PROTEIN] REDUCTASE, CHLOROPLASTIC"/>
    <property type="match status" value="1"/>
</dbReference>
<evidence type="ECO:0000256" key="1">
    <source>
        <dbReference type="ARBA" id="ARBA00006484"/>
    </source>
</evidence>
<dbReference type="Proteomes" id="UP001548189">
    <property type="component" value="Unassembled WGS sequence"/>
</dbReference>
<keyword evidence="3" id="KW-1185">Reference proteome</keyword>
<reference evidence="2 3" key="1">
    <citation type="submission" date="2024-06" db="EMBL/GenBank/DDBJ databases">
        <authorList>
            <person name="Li F."/>
        </authorList>
    </citation>
    <scope>NUCLEOTIDE SEQUENCE [LARGE SCALE GENOMIC DNA]</scope>
    <source>
        <strain evidence="2 3">GXAS 311</strain>
    </source>
</reference>
<sequence length="244" mass="26229">MSKQTVIISGGSSGLGLRMSQQLLAAGYCVRTFSRKASAQTEKLQAEYGADGQYSWRALDTTDHQGVKQFVDAIGKQDEKVVGLINNAGINLDRLLATTSDDEMHKVISVNLESLMILTRAVTRLMLQTGNASIINMSSVIGHRGIKGTSVYSATKAGVVGFTKSLARELGARNIRVNALLPGYIETDMTVNMAESKKQQIIRRTPLARFGVADDIANVAEFLISEKSSFVTGQVIVVDGGLTC</sequence>
<dbReference type="PRINTS" id="PR00081">
    <property type="entry name" value="GDHRDH"/>
</dbReference>
<name>A0ABV2BUZ4_9GAMM</name>
<dbReference type="PRINTS" id="PR00080">
    <property type="entry name" value="SDRFAMILY"/>
</dbReference>
<dbReference type="Pfam" id="PF13561">
    <property type="entry name" value="adh_short_C2"/>
    <property type="match status" value="1"/>
</dbReference>
<organism evidence="2 3">
    <name type="scientific">Aliikangiella maris</name>
    <dbReference type="NCBI Taxonomy" id="3162458"/>
    <lineage>
        <taxon>Bacteria</taxon>
        <taxon>Pseudomonadati</taxon>
        <taxon>Pseudomonadota</taxon>
        <taxon>Gammaproteobacteria</taxon>
        <taxon>Oceanospirillales</taxon>
        <taxon>Pleioneaceae</taxon>
        <taxon>Aliikangiella</taxon>
    </lineage>
</organism>
<proteinExistence type="inferred from homology"/>
<dbReference type="SUPFAM" id="SSF51735">
    <property type="entry name" value="NAD(P)-binding Rossmann-fold domains"/>
    <property type="match status" value="1"/>
</dbReference>
<dbReference type="PROSITE" id="PS00061">
    <property type="entry name" value="ADH_SHORT"/>
    <property type="match status" value="1"/>
</dbReference>
<evidence type="ECO:0000313" key="3">
    <source>
        <dbReference type="Proteomes" id="UP001548189"/>
    </source>
</evidence>
<comment type="caution">
    <text evidence="2">The sequence shown here is derived from an EMBL/GenBank/DDBJ whole genome shotgun (WGS) entry which is preliminary data.</text>
</comment>
<gene>
    <name evidence="2" type="ORF">ABVT43_09690</name>
</gene>
<dbReference type="InterPro" id="IPR020904">
    <property type="entry name" value="Sc_DH/Rdtase_CS"/>
</dbReference>
<evidence type="ECO:0000313" key="2">
    <source>
        <dbReference type="EMBL" id="MET1255397.1"/>
    </source>
</evidence>
<protein>
    <submittedName>
        <fullName evidence="2">SDR family oxidoreductase</fullName>
    </submittedName>
</protein>
<dbReference type="InterPro" id="IPR036291">
    <property type="entry name" value="NAD(P)-bd_dom_sf"/>
</dbReference>
<dbReference type="RefSeq" id="WP_353895982.1">
    <property type="nucleotide sequence ID" value="NZ_JBEVCJ010000009.1"/>
</dbReference>
<dbReference type="PANTHER" id="PTHR42760">
    <property type="entry name" value="SHORT-CHAIN DEHYDROGENASES/REDUCTASES FAMILY MEMBER"/>
    <property type="match status" value="1"/>
</dbReference>